<evidence type="ECO:0000313" key="1">
    <source>
        <dbReference type="EMBL" id="AMK15768.1"/>
    </source>
</evidence>
<evidence type="ECO:0000313" key="2">
    <source>
        <dbReference type="Proteomes" id="UP000066376"/>
    </source>
</evidence>
<organism evidence="1 2">
    <name type="scientific">Methanobrevibacter olleyae</name>
    <dbReference type="NCBI Taxonomy" id="294671"/>
    <lineage>
        <taxon>Archaea</taxon>
        <taxon>Methanobacteriati</taxon>
        <taxon>Methanobacteriota</taxon>
        <taxon>Methanomada group</taxon>
        <taxon>Methanobacteria</taxon>
        <taxon>Methanobacteriales</taxon>
        <taxon>Methanobacteriaceae</taxon>
        <taxon>Methanobrevibacter</taxon>
    </lineage>
</organism>
<dbReference type="EMBL" id="CP014265">
    <property type="protein sequence ID" value="AMK15768.1"/>
    <property type="molecule type" value="Genomic_DNA"/>
</dbReference>
<dbReference type="AlphaFoldDB" id="A0A126R109"/>
<dbReference type="GeneID" id="28489517"/>
<dbReference type="Proteomes" id="UP000066376">
    <property type="component" value="Chromosome"/>
</dbReference>
<dbReference type="KEGG" id="mol:YLM1_1211"/>
<accession>A0A126R109</accession>
<protein>
    <submittedName>
        <fullName evidence="1">Uncharacterized protein</fullName>
    </submittedName>
</protein>
<dbReference type="PATRIC" id="fig|294671.3.peg.1264"/>
<reference evidence="1 2" key="1">
    <citation type="journal article" date="2016" name="Genome Announc.">
        <title>Draft Genome Sequence of the Rumen Methanogen Methanobrevibacter olleyae YLM1.</title>
        <authorList>
            <person name="Kelly W.J."/>
            <person name="Li D."/>
            <person name="Lambie S.C."/>
            <person name="Cox F."/>
            <person name="Attwood G.T."/>
            <person name="Altermann E."/>
            <person name="Leahy S.C."/>
        </authorList>
    </citation>
    <scope>NUCLEOTIDE SEQUENCE [LARGE SCALE GENOMIC DNA]</scope>
    <source>
        <strain evidence="1 2">YLM1</strain>
    </source>
</reference>
<proteinExistence type="predicted"/>
<name>A0A126R109_METOL</name>
<sequence length="254" mass="30388">MIDGIFKNYQKQERENFKLLAKDFGIDGEFLSTPNANHDLIVILDSVNLLNEELDSFKVIDDFYEKIVKEGILLGLGFGKAHMIKKVLELDMNKNEIIDTDLEEYKQYFPKFDIVKYDFKKQWENGIERVKISRHEEPSELEIEISKLAFISKLIDKNHKELKKMLFEEFFNEFKIDRKKAKYKFEKRIKIDSEKLKPLTRSRFFKDKYGKYKIKRIIEDYFELMIDTGMEIGIRAGFRLVIEDIKKTLCLMTY</sequence>
<dbReference type="RefSeq" id="WP_067147290.1">
    <property type="nucleotide sequence ID" value="NZ_CP014265.1"/>
</dbReference>
<keyword evidence="2" id="KW-1185">Reference proteome</keyword>
<gene>
    <name evidence="1" type="ORF">YLM1_1211</name>
</gene>
<reference evidence="2" key="2">
    <citation type="submission" date="2016-02" db="EMBL/GenBank/DDBJ databases">
        <title>The draft genome sequence of the rumen methanogen Methanobrevibacter olleyae YLM1.</title>
        <authorList>
            <consortium name="New Zealand Agricultural Greenhouse Gas Research Centre/Pastoral Greenhouse Gas Research Consortium"/>
            <person name="Kelly W.J."/>
            <person name="Li D."/>
            <person name="Lambie S.C."/>
            <person name="Attwood G.T."/>
            <person name="Altermann E."/>
            <person name="Leahy S.C."/>
        </authorList>
    </citation>
    <scope>NUCLEOTIDE SEQUENCE [LARGE SCALE GENOMIC DNA]</scope>
    <source>
        <strain evidence="2">YLM1</strain>
    </source>
</reference>